<dbReference type="GO" id="GO:0008654">
    <property type="term" value="P:phospholipid biosynthetic process"/>
    <property type="evidence" value="ECO:0007669"/>
    <property type="project" value="InterPro"/>
</dbReference>
<dbReference type="InterPro" id="IPR048254">
    <property type="entry name" value="CDP_ALCOHOL_P_TRANSF_CS"/>
</dbReference>
<dbReference type="AlphaFoldDB" id="A0A1D8S3T2"/>
<evidence type="ECO:0000313" key="5">
    <source>
        <dbReference type="Proteomes" id="UP000185608"/>
    </source>
</evidence>
<dbReference type="EMBL" id="CP016070">
    <property type="protein sequence ID" value="AOW80019.1"/>
    <property type="molecule type" value="Genomic_DNA"/>
</dbReference>
<evidence type="ECO:0000256" key="1">
    <source>
        <dbReference type="ARBA" id="ARBA00022679"/>
    </source>
</evidence>
<sequence length="264" mass="28619">MWGPEVKLMEQSPKRSLPVSIEVGIPLVGAILLTLTLRTLYPLERVDTGVLDPAILAGLFLAAQWTYVNHSLVPAAATDRLLGGVLGIANTLTLLRGALYAVVAGFIVVPPEPPLVWVPAVAYGSGVVLDKLDGLIARSVGEETPLGARLDMAFDTFGFVAAPLVAVRWEFLPVWYLLLSAAKYVYRGGLAWRGQRDQPVYDLPESVIRRYLAGLQMVFLTIALVPVAPRRYVLAVAPFALAASLLVFARDYLVVTGRLSREVT</sequence>
<dbReference type="InterPro" id="IPR000462">
    <property type="entry name" value="CDP-OH_P_trans"/>
</dbReference>
<evidence type="ECO:0000256" key="2">
    <source>
        <dbReference type="RuleBase" id="RU003750"/>
    </source>
</evidence>
<evidence type="ECO:0000256" key="3">
    <source>
        <dbReference type="SAM" id="Phobius"/>
    </source>
</evidence>
<reference evidence="4 5" key="1">
    <citation type="submission" date="2016-06" db="EMBL/GenBank/DDBJ databases">
        <title>Discovery of anaerobic lithoheterotrophic haloarchaeon capable of sulfur respiration by hydrogen and formate.</title>
        <authorList>
            <person name="Sorokin D.Y."/>
            <person name="Kublanov I.V."/>
            <person name="Roman P."/>
            <person name="Sinninghe Damste J.S."/>
            <person name="Golyshin P.N."/>
            <person name="Rojo D."/>
            <person name="Ciordia S."/>
            <person name="Mena Md.C."/>
            <person name="Ferrer M."/>
            <person name="Smedile F."/>
            <person name="Messina E."/>
            <person name="La Cono V."/>
            <person name="Yakimov M.M."/>
        </authorList>
    </citation>
    <scope>NUCLEOTIDE SEQUENCE [LARGE SCALE GENOMIC DNA]</scope>
    <source>
        <strain evidence="4 5">HTSR1</strain>
    </source>
</reference>
<dbReference type="GO" id="GO:0016780">
    <property type="term" value="F:phosphotransferase activity, for other substituted phosphate groups"/>
    <property type="evidence" value="ECO:0007669"/>
    <property type="project" value="InterPro"/>
</dbReference>
<keyword evidence="1 2" id="KW-0808">Transferase</keyword>
<keyword evidence="3" id="KW-1133">Transmembrane helix</keyword>
<feature type="transmembrane region" description="Helical" evidence="3">
    <location>
        <begin position="21"/>
        <end position="41"/>
    </location>
</feature>
<feature type="transmembrane region" description="Helical" evidence="3">
    <location>
        <begin position="232"/>
        <end position="253"/>
    </location>
</feature>
<feature type="transmembrane region" description="Helical" evidence="3">
    <location>
        <begin position="166"/>
        <end position="186"/>
    </location>
</feature>
<proteinExistence type="inferred from homology"/>
<dbReference type="Pfam" id="PF01066">
    <property type="entry name" value="CDP-OH_P_transf"/>
    <property type="match status" value="1"/>
</dbReference>
<dbReference type="STRING" id="1873524.HSR6_0860"/>
<feature type="transmembrane region" description="Helical" evidence="3">
    <location>
        <begin position="85"/>
        <end position="109"/>
    </location>
</feature>
<keyword evidence="3" id="KW-0812">Transmembrane</keyword>
<dbReference type="PROSITE" id="PS00379">
    <property type="entry name" value="CDP_ALCOHOL_P_TRANSF"/>
    <property type="match status" value="1"/>
</dbReference>
<feature type="transmembrane region" description="Helical" evidence="3">
    <location>
        <begin position="207"/>
        <end position="226"/>
    </location>
</feature>
<dbReference type="GO" id="GO:0016020">
    <property type="term" value="C:membrane"/>
    <property type="evidence" value="ECO:0007669"/>
    <property type="project" value="InterPro"/>
</dbReference>
<keyword evidence="3" id="KW-0472">Membrane</keyword>
<accession>A0A1D8S3T2</accession>
<dbReference type="Gene3D" id="1.20.120.1760">
    <property type="match status" value="1"/>
</dbReference>
<organism evidence="4 5">
    <name type="scientific">Halodesulfurarchaeum formicicum</name>
    <dbReference type="NCBI Taxonomy" id="1873524"/>
    <lineage>
        <taxon>Archaea</taxon>
        <taxon>Methanobacteriati</taxon>
        <taxon>Methanobacteriota</taxon>
        <taxon>Stenosarchaea group</taxon>
        <taxon>Halobacteria</taxon>
        <taxon>Halobacteriales</taxon>
        <taxon>Halobacteriaceae</taxon>
        <taxon>Halodesulfurarchaeum</taxon>
    </lineage>
</organism>
<dbReference type="PATRIC" id="fig|1855411.3.peg.828"/>
<dbReference type="KEGG" id="halh:HTSR_0833"/>
<feature type="transmembrane region" description="Helical" evidence="3">
    <location>
        <begin position="53"/>
        <end position="73"/>
    </location>
</feature>
<protein>
    <submittedName>
        <fullName evidence="4">CDP-alcohol phosphatidyltransferase</fullName>
    </submittedName>
</protein>
<gene>
    <name evidence="4" type="ORF">HTSR_0833</name>
</gene>
<name>A0A1D8S3T2_9EURY</name>
<comment type="similarity">
    <text evidence="2">Belongs to the CDP-alcohol phosphatidyltransferase class-I family.</text>
</comment>
<dbReference type="InterPro" id="IPR043130">
    <property type="entry name" value="CDP-OH_PTrfase_TM_dom"/>
</dbReference>
<evidence type="ECO:0000313" key="4">
    <source>
        <dbReference type="EMBL" id="AOW80019.1"/>
    </source>
</evidence>
<dbReference type="Proteomes" id="UP000185608">
    <property type="component" value="Chromosome"/>
</dbReference>